<dbReference type="InterPro" id="IPR020941">
    <property type="entry name" value="SUFU-like_domain"/>
</dbReference>
<proteinExistence type="predicted"/>
<keyword evidence="4" id="KW-1185">Reference proteome</keyword>
<feature type="domain" description="Immunity MXAN-0049 protein" evidence="2">
    <location>
        <begin position="55"/>
        <end position="190"/>
    </location>
</feature>
<dbReference type="RefSeq" id="WP_267536358.1">
    <property type="nucleotide sequence ID" value="NZ_JAPNKA010000001.1"/>
</dbReference>
<dbReference type="SUPFAM" id="SSF103359">
    <property type="entry name" value="Suppressor of Fused, N-terminal domain"/>
    <property type="match status" value="1"/>
</dbReference>
<organism evidence="3 4">
    <name type="scientific">Archangium lansingense</name>
    <dbReference type="NCBI Taxonomy" id="2995310"/>
    <lineage>
        <taxon>Bacteria</taxon>
        <taxon>Pseudomonadati</taxon>
        <taxon>Myxococcota</taxon>
        <taxon>Myxococcia</taxon>
        <taxon>Myxococcales</taxon>
        <taxon>Cystobacterineae</taxon>
        <taxon>Archangiaceae</taxon>
        <taxon>Archangium</taxon>
    </lineage>
</organism>
<evidence type="ECO:0000259" key="2">
    <source>
        <dbReference type="Pfam" id="PF07791"/>
    </source>
</evidence>
<sequence>MPKRFFELTANVDLPGCWELGSLLDSQRQRLEDPWRFTAGRSASATQGRITIPVERSGNPLDFSRAAFGTPVVHSRVAAIFTELAPQDVQLVPVDVEGQREEYFILNATRLVKCIDDQASEEVSFWRPEDGLPEKVGTYFSVSGMRIDTSRVGDAQVFRTWGWDALIVSEDIKSALERLGATGMMFKEVTEPSPASQEARELNRTLVEQRQQMDAFRDVAWSTLGTLDEDIIIPIAVGGSWPALRQRWRVIRREAGRTMLVTHGLSDSFIERLEPSLGFGLELALEVDESVTDVSKSWPLPLLERVAHEVAEHEHVREGAKAGLLSLEVSGKGLPESLVTGEGRVGVLLGMESRSLPKQFSVPHGEVRLVTVKALLPSELAYVKAHGAEGGAELARRFTESGEEHLSRASRPPVV</sequence>
<accession>A0ABT4A7F5</accession>
<evidence type="ECO:0000313" key="3">
    <source>
        <dbReference type="EMBL" id="MCY1077531.1"/>
    </source>
</evidence>
<dbReference type="Pfam" id="PF05076">
    <property type="entry name" value="SUFU"/>
    <property type="match status" value="1"/>
</dbReference>
<reference evidence="3 4" key="1">
    <citation type="submission" date="2022-11" db="EMBL/GenBank/DDBJ databases">
        <title>Minimal conservation of predation-associated metabolite biosynthetic gene clusters underscores biosynthetic potential of Myxococcota including descriptions for ten novel species: Archangium lansinium sp. nov., Myxococcus landrumus sp. nov., Nannocystis bai.</title>
        <authorList>
            <person name="Ahearne A."/>
            <person name="Stevens C."/>
            <person name="Phillips K."/>
        </authorList>
    </citation>
    <scope>NUCLEOTIDE SEQUENCE [LARGE SCALE GENOMIC DNA]</scope>
    <source>
        <strain evidence="3 4">MIWBW</strain>
    </source>
</reference>
<protein>
    <submittedName>
        <fullName evidence="3">Suppressor of fused domain protein</fullName>
    </submittedName>
</protein>
<evidence type="ECO:0000313" key="4">
    <source>
        <dbReference type="Proteomes" id="UP001207654"/>
    </source>
</evidence>
<name>A0ABT4A7F5_9BACT</name>
<dbReference type="InterPro" id="IPR012433">
    <property type="entry name" value="Imm11"/>
</dbReference>
<dbReference type="EMBL" id="JAPNKA010000001">
    <property type="protein sequence ID" value="MCY1077531.1"/>
    <property type="molecule type" value="Genomic_DNA"/>
</dbReference>
<dbReference type="Pfam" id="PF07791">
    <property type="entry name" value="Imm11"/>
    <property type="match status" value="1"/>
</dbReference>
<feature type="domain" description="Suppressor of fused-like" evidence="1">
    <location>
        <begin position="255"/>
        <end position="411"/>
    </location>
</feature>
<dbReference type="Proteomes" id="UP001207654">
    <property type="component" value="Unassembled WGS sequence"/>
</dbReference>
<comment type="caution">
    <text evidence="3">The sequence shown here is derived from an EMBL/GenBank/DDBJ whole genome shotgun (WGS) entry which is preliminary data.</text>
</comment>
<dbReference type="InterPro" id="IPR037181">
    <property type="entry name" value="SUFU_N"/>
</dbReference>
<evidence type="ECO:0000259" key="1">
    <source>
        <dbReference type="Pfam" id="PF05076"/>
    </source>
</evidence>
<gene>
    <name evidence="3" type="ORF">OV287_23965</name>
</gene>